<dbReference type="Gene3D" id="1.20.1280.50">
    <property type="match status" value="1"/>
</dbReference>
<comment type="caution">
    <text evidence="2">The sequence shown here is derived from an EMBL/GenBank/DDBJ whole genome shotgun (WGS) entry which is preliminary data.</text>
</comment>
<dbReference type="PROSITE" id="PS50181">
    <property type="entry name" value="FBOX"/>
    <property type="match status" value="1"/>
</dbReference>
<dbReference type="Proteomes" id="UP000288216">
    <property type="component" value="Unassembled WGS sequence"/>
</dbReference>
<keyword evidence="3" id="KW-1185">Reference proteome</keyword>
<dbReference type="InterPro" id="IPR032675">
    <property type="entry name" value="LRR_dom_sf"/>
</dbReference>
<dbReference type="CDD" id="cd22108">
    <property type="entry name" value="F-box_FBXO39"/>
    <property type="match status" value="1"/>
</dbReference>
<dbReference type="STRING" id="75743.A0A401P2Q8"/>
<dbReference type="PANTHER" id="PTHR20872:SF1">
    <property type="entry name" value="F-BOX DOMAIN-CONTAINING PROTEIN"/>
    <property type="match status" value="1"/>
</dbReference>
<feature type="domain" description="F-box" evidence="1">
    <location>
        <begin position="11"/>
        <end position="57"/>
    </location>
</feature>
<dbReference type="AlphaFoldDB" id="A0A401P2Q8"/>
<sequence length="441" mass="52713">MEISHDPCTDTGNWSELPEVSLRQVFRWLGDQDRVRAALVCKCWNHVMHSPALWRSRTFTFCGRPSKYRRAEYESAIWYAKKFGRYLVNCEIKFMNPYNSLLTRRFQITMRSFLARLGNENNRLKSFTIQHLELDRLVWSSSVRNAFLKSLNFFLRRECRHLQSFNLRGARLSMEQGFSILNSLIHQRNRSSISELNIEDFFSHHLAIYASPTFPKIIRSFCNLTNISINYNCISDDLLDTLCESCSQTLRTMNIKCHIHDPHNQVVWGLSWSKLAKRATNLKVNFYFELVMKNDRLTRILVPEIPVRSLNFRSCYFSDPDWTMKPTLTDLIPHYKNTLQKLTLEFNNSHERIDDELLQLVLTCERLHYMKIWAFLGMKFIETMLQYRQEGKSNFRTLKVRIYMHKYETNEEDKLLRNLYIKYRDLIDTELNYFVITYPLM</sequence>
<dbReference type="SMART" id="SM00256">
    <property type="entry name" value="FBOX"/>
    <property type="match status" value="1"/>
</dbReference>
<dbReference type="Gene3D" id="3.80.10.10">
    <property type="entry name" value="Ribonuclease Inhibitor"/>
    <property type="match status" value="1"/>
</dbReference>
<proteinExistence type="predicted"/>
<dbReference type="OMA" id="NVNFFFE"/>
<dbReference type="PANTHER" id="PTHR20872">
    <property type="match status" value="1"/>
</dbReference>
<dbReference type="SUPFAM" id="SSF52047">
    <property type="entry name" value="RNI-like"/>
    <property type="match status" value="1"/>
</dbReference>
<evidence type="ECO:0000259" key="1">
    <source>
        <dbReference type="PROSITE" id="PS50181"/>
    </source>
</evidence>
<evidence type="ECO:0000313" key="2">
    <source>
        <dbReference type="EMBL" id="GCB67392.1"/>
    </source>
</evidence>
<dbReference type="Pfam" id="PF12937">
    <property type="entry name" value="F-box-like"/>
    <property type="match status" value="1"/>
</dbReference>
<name>A0A401P2Q8_SCYTO</name>
<protein>
    <recommendedName>
        <fullName evidence="1">F-box domain-containing protein</fullName>
    </recommendedName>
</protein>
<dbReference type="OrthoDB" id="61560at2759"/>
<organism evidence="2 3">
    <name type="scientific">Scyliorhinus torazame</name>
    <name type="common">Cloudy catshark</name>
    <name type="synonym">Catulus torazame</name>
    <dbReference type="NCBI Taxonomy" id="75743"/>
    <lineage>
        <taxon>Eukaryota</taxon>
        <taxon>Metazoa</taxon>
        <taxon>Chordata</taxon>
        <taxon>Craniata</taxon>
        <taxon>Vertebrata</taxon>
        <taxon>Chondrichthyes</taxon>
        <taxon>Elasmobranchii</taxon>
        <taxon>Galeomorphii</taxon>
        <taxon>Galeoidea</taxon>
        <taxon>Carcharhiniformes</taxon>
        <taxon>Scyliorhinidae</taxon>
        <taxon>Scyliorhinus</taxon>
    </lineage>
</organism>
<dbReference type="SUPFAM" id="SSF81383">
    <property type="entry name" value="F-box domain"/>
    <property type="match status" value="1"/>
</dbReference>
<accession>A0A401P2Q8</accession>
<gene>
    <name evidence="2" type="ORF">scyTo_0013698</name>
</gene>
<dbReference type="InterPro" id="IPR036047">
    <property type="entry name" value="F-box-like_dom_sf"/>
</dbReference>
<evidence type="ECO:0000313" key="3">
    <source>
        <dbReference type="Proteomes" id="UP000288216"/>
    </source>
</evidence>
<dbReference type="InterPro" id="IPR001810">
    <property type="entry name" value="F-box_dom"/>
</dbReference>
<reference evidence="2 3" key="1">
    <citation type="journal article" date="2018" name="Nat. Ecol. Evol.">
        <title>Shark genomes provide insights into elasmobranch evolution and the origin of vertebrates.</title>
        <authorList>
            <person name="Hara Y"/>
            <person name="Yamaguchi K"/>
            <person name="Onimaru K"/>
            <person name="Kadota M"/>
            <person name="Koyanagi M"/>
            <person name="Keeley SD"/>
            <person name="Tatsumi K"/>
            <person name="Tanaka K"/>
            <person name="Motone F"/>
            <person name="Kageyama Y"/>
            <person name="Nozu R"/>
            <person name="Adachi N"/>
            <person name="Nishimura O"/>
            <person name="Nakagawa R"/>
            <person name="Tanegashima C"/>
            <person name="Kiyatake I"/>
            <person name="Matsumoto R"/>
            <person name="Murakumo K"/>
            <person name="Nishida K"/>
            <person name="Terakita A"/>
            <person name="Kuratani S"/>
            <person name="Sato K"/>
            <person name="Hyodo S Kuraku.S."/>
        </authorList>
    </citation>
    <scope>NUCLEOTIDE SEQUENCE [LARGE SCALE GENOMIC DNA]</scope>
</reference>
<dbReference type="EMBL" id="BFAA01007102">
    <property type="protein sequence ID" value="GCB67392.1"/>
    <property type="molecule type" value="Genomic_DNA"/>
</dbReference>
<dbReference type="FunFam" id="3.80.10.10:FF:000237">
    <property type="entry name" value="F-box only protein 39"/>
    <property type="match status" value="1"/>
</dbReference>